<accession>A0A1E3L507</accession>
<dbReference type="Proteomes" id="UP000094578">
    <property type="component" value="Unassembled WGS sequence"/>
</dbReference>
<keyword evidence="3" id="KW-1185">Reference proteome</keyword>
<feature type="transmembrane region" description="Helical" evidence="1">
    <location>
        <begin position="143"/>
        <end position="167"/>
    </location>
</feature>
<dbReference type="STRING" id="1886670.PTI45_01812"/>
<feature type="transmembrane region" description="Helical" evidence="1">
    <location>
        <begin position="61"/>
        <end position="80"/>
    </location>
</feature>
<feature type="transmembrane region" description="Helical" evidence="1">
    <location>
        <begin position="113"/>
        <end position="137"/>
    </location>
</feature>
<reference evidence="2 3" key="1">
    <citation type="submission" date="2016-08" db="EMBL/GenBank/DDBJ databases">
        <title>Genome sequencing of Paenibacillus sp. TI45-13ar, isolated from Korean traditional nuruk.</title>
        <authorList>
            <person name="Kim S.-J."/>
        </authorList>
    </citation>
    <scope>NUCLEOTIDE SEQUENCE [LARGE SCALE GENOMIC DNA]</scope>
    <source>
        <strain evidence="2 3">TI45-13ar</strain>
    </source>
</reference>
<dbReference type="EMBL" id="MDER01000034">
    <property type="protein sequence ID" value="ODP28836.1"/>
    <property type="molecule type" value="Genomic_DNA"/>
</dbReference>
<evidence type="ECO:0000256" key="1">
    <source>
        <dbReference type="SAM" id="Phobius"/>
    </source>
</evidence>
<feature type="transmembrane region" description="Helical" evidence="1">
    <location>
        <begin position="86"/>
        <end position="106"/>
    </location>
</feature>
<dbReference type="PANTHER" id="PTHR41282:SF1">
    <property type="entry name" value="CONSERVED TRANSMEMBRANE PROTEIN-RELATED"/>
    <property type="match status" value="1"/>
</dbReference>
<dbReference type="PANTHER" id="PTHR41282">
    <property type="entry name" value="CONSERVED TRANSMEMBRANE PROTEIN-RELATED"/>
    <property type="match status" value="1"/>
</dbReference>
<dbReference type="PIRSF" id="PIRSF009160">
    <property type="entry name" value="UCP009160"/>
    <property type="match status" value="1"/>
</dbReference>
<evidence type="ECO:0008006" key="4">
    <source>
        <dbReference type="Google" id="ProtNLM"/>
    </source>
</evidence>
<comment type="caution">
    <text evidence="2">The sequence shown here is derived from an EMBL/GenBank/DDBJ whole genome shotgun (WGS) entry which is preliminary data.</text>
</comment>
<dbReference type="AlphaFoldDB" id="A0A1E3L507"/>
<dbReference type="PATRIC" id="fig|1886670.3.peg.1843"/>
<keyword evidence="1" id="KW-1133">Transmembrane helix</keyword>
<organism evidence="2 3">
    <name type="scientific">Paenibacillus nuruki</name>
    <dbReference type="NCBI Taxonomy" id="1886670"/>
    <lineage>
        <taxon>Bacteria</taxon>
        <taxon>Bacillati</taxon>
        <taxon>Bacillota</taxon>
        <taxon>Bacilli</taxon>
        <taxon>Bacillales</taxon>
        <taxon>Paenibacillaceae</taxon>
        <taxon>Paenibacillus</taxon>
    </lineage>
</organism>
<evidence type="ECO:0000313" key="2">
    <source>
        <dbReference type="EMBL" id="ODP28836.1"/>
    </source>
</evidence>
<feature type="transmembrane region" description="Helical" evidence="1">
    <location>
        <begin position="36"/>
        <end position="54"/>
    </location>
</feature>
<dbReference type="InterPro" id="IPR010539">
    <property type="entry name" value="BaxI_1-like"/>
</dbReference>
<sequence>MALNNPALSEKAFSDFKESDFKAGAMTVGGTVGKTMVLLALLMVAAVYTWYLYYQGQDVTGFLIVGLIGSLVTSLITIFFKRAAFVTAPLYVILNGLMLGAISAWTDYSYPGIVINAILITVGTLFLMLAIYTLRIIKVTPGFALGIVICTASIALVYLIDIILGFFGISVPFIHETGWIGIGISLFIVAIAALNLLLDFHFIETEAQSGAPKYMEWYAAFGLMVTLIWLYMEILRLLSKLNSRN</sequence>
<name>A0A1E3L507_9BACL</name>
<protein>
    <recommendedName>
        <fullName evidence="4">Bax inhibitor-1/YccA family protein</fullName>
    </recommendedName>
</protein>
<gene>
    <name evidence="2" type="ORF">PTI45_01812</name>
</gene>
<evidence type="ECO:0000313" key="3">
    <source>
        <dbReference type="Proteomes" id="UP000094578"/>
    </source>
</evidence>
<dbReference type="RefSeq" id="WP_069327236.1">
    <property type="nucleotide sequence ID" value="NZ_MDER01000034.1"/>
</dbReference>
<keyword evidence="1" id="KW-0472">Membrane</keyword>
<dbReference type="Pfam" id="PF12811">
    <property type="entry name" value="BaxI_1"/>
    <property type="match status" value="1"/>
</dbReference>
<proteinExistence type="predicted"/>
<feature type="transmembrane region" description="Helical" evidence="1">
    <location>
        <begin position="179"/>
        <end position="198"/>
    </location>
</feature>
<feature type="transmembrane region" description="Helical" evidence="1">
    <location>
        <begin position="218"/>
        <end position="238"/>
    </location>
</feature>
<keyword evidence="1" id="KW-0812">Transmembrane</keyword>